<dbReference type="Pfam" id="PF14196">
    <property type="entry name" value="ATC_hydrolase"/>
    <property type="match status" value="1"/>
</dbReference>
<protein>
    <submittedName>
        <fullName evidence="1">L-2-amino-thiazoline-4-carboxylic acid hydrolase</fullName>
    </submittedName>
</protein>
<gene>
    <name evidence="1" type="ORF">I6U51_00610</name>
</gene>
<comment type="caution">
    <text evidence="1">The sequence shown here is derived from an EMBL/GenBank/DDBJ whole genome shotgun (WGS) entry which is preliminary data.</text>
</comment>
<evidence type="ECO:0000313" key="1">
    <source>
        <dbReference type="EMBL" id="MBI6871205.1"/>
    </source>
</evidence>
<dbReference type="Proteomes" id="UP000622687">
    <property type="component" value="Unassembled WGS sequence"/>
</dbReference>
<evidence type="ECO:0000313" key="2">
    <source>
        <dbReference type="Proteomes" id="UP000622687"/>
    </source>
</evidence>
<sequence length="152" mass="17608">MSKIRSTDEPVGRMAKLMAELYYFMAKEMIDRLGEERGKEAVRASISKFAEARINSMYEEAREKGLGINLETYVKVRDMPGISWERDPNNPEDITYCPMHDMWKELGVEDIGAIYCEIDDILYKAFNAEFERPLCKTSGDNCCRFIVKPKDK</sequence>
<dbReference type="GO" id="GO:0016787">
    <property type="term" value="F:hydrolase activity"/>
    <property type="evidence" value="ECO:0007669"/>
    <property type="project" value="UniProtKB-KW"/>
</dbReference>
<reference evidence="1" key="1">
    <citation type="submission" date="2020-12" db="EMBL/GenBank/DDBJ databases">
        <title>Clostridium thailandense sp. nov., a novel acetogenic bacterium isolated from peat land soil in Thailand.</title>
        <authorList>
            <person name="Chaikitkaew S."/>
            <person name="Birkeland N.K."/>
        </authorList>
    </citation>
    <scope>NUCLEOTIDE SEQUENCE</scope>
    <source>
        <strain evidence="1">DSM 17425</strain>
    </source>
</reference>
<dbReference type="EMBL" id="JAEEGB010000001">
    <property type="protein sequence ID" value="MBI6871205.1"/>
    <property type="molecule type" value="Genomic_DNA"/>
</dbReference>
<keyword evidence="1" id="KW-0378">Hydrolase</keyword>
<dbReference type="AlphaFoldDB" id="A0A934HN54"/>
<name>A0A934HN54_9CLOT</name>
<proteinExistence type="predicted"/>
<dbReference type="RefSeq" id="WP_211140663.1">
    <property type="nucleotide sequence ID" value="NZ_JAEEGB010000001.1"/>
</dbReference>
<accession>A0A934HN54</accession>
<dbReference type="InterPro" id="IPR026002">
    <property type="entry name" value="ATC_hydrolase-like"/>
</dbReference>
<keyword evidence="2" id="KW-1185">Reference proteome</keyword>
<organism evidence="1 2">
    <name type="scientific">Clostridium aciditolerans</name>
    <dbReference type="NCBI Taxonomy" id="339861"/>
    <lineage>
        <taxon>Bacteria</taxon>
        <taxon>Bacillati</taxon>
        <taxon>Bacillota</taxon>
        <taxon>Clostridia</taxon>
        <taxon>Eubacteriales</taxon>
        <taxon>Clostridiaceae</taxon>
        <taxon>Clostridium</taxon>
    </lineage>
</organism>